<dbReference type="PANTHER" id="PTHR43798:SF33">
    <property type="entry name" value="HYDROLASE, PUTATIVE (AFU_ORTHOLOGUE AFUA_2G14860)-RELATED"/>
    <property type="match status" value="1"/>
</dbReference>
<dbReference type="GO" id="GO:0003824">
    <property type="term" value="F:catalytic activity"/>
    <property type="evidence" value="ECO:0007669"/>
    <property type="project" value="UniProtKB-ARBA"/>
</dbReference>
<evidence type="ECO:0000313" key="3">
    <source>
        <dbReference type="Proteomes" id="UP000250462"/>
    </source>
</evidence>
<name>A0A329QPA6_9ACTN</name>
<comment type="caution">
    <text evidence="2">The sequence shown here is derived from an EMBL/GenBank/DDBJ whole genome shotgun (WGS) entry which is preliminary data.</text>
</comment>
<dbReference type="AlphaFoldDB" id="A0A329QPA6"/>
<dbReference type="SUPFAM" id="SSF53474">
    <property type="entry name" value="alpha/beta-Hydrolases"/>
    <property type="match status" value="1"/>
</dbReference>
<dbReference type="OrthoDB" id="2987348at2"/>
<gene>
    <name evidence="2" type="ORF">DPM12_11155</name>
</gene>
<dbReference type="GO" id="GO:0016020">
    <property type="term" value="C:membrane"/>
    <property type="evidence" value="ECO:0007669"/>
    <property type="project" value="TreeGrafter"/>
</dbReference>
<evidence type="ECO:0000259" key="1">
    <source>
        <dbReference type="Pfam" id="PF00561"/>
    </source>
</evidence>
<dbReference type="Pfam" id="PF00561">
    <property type="entry name" value="Abhydrolase_1"/>
    <property type="match status" value="1"/>
</dbReference>
<proteinExistence type="predicted"/>
<evidence type="ECO:0000313" key="2">
    <source>
        <dbReference type="EMBL" id="RAW14207.1"/>
    </source>
</evidence>
<feature type="domain" description="AB hydrolase-1" evidence="1">
    <location>
        <begin position="12"/>
        <end position="150"/>
    </location>
</feature>
<keyword evidence="3" id="KW-1185">Reference proteome</keyword>
<dbReference type="Proteomes" id="UP000250462">
    <property type="component" value="Unassembled WGS sequence"/>
</dbReference>
<organism evidence="2 3">
    <name type="scientific">Phytoactinopolyspora halophila</name>
    <dbReference type="NCBI Taxonomy" id="1981511"/>
    <lineage>
        <taxon>Bacteria</taxon>
        <taxon>Bacillati</taxon>
        <taxon>Actinomycetota</taxon>
        <taxon>Actinomycetes</taxon>
        <taxon>Jiangellales</taxon>
        <taxon>Jiangellaceae</taxon>
        <taxon>Phytoactinopolyspora</taxon>
    </lineage>
</organism>
<dbReference type="InterPro" id="IPR029058">
    <property type="entry name" value="AB_hydrolase_fold"/>
</dbReference>
<dbReference type="EMBL" id="QMIG01000009">
    <property type="protein sequence ID" value="RAW14207.1"/>
    <property type="molecule type" value="Genomic_DNA"/>
</dbReference>
<dbReference type="RefSeq" id="WP_112258401.1">
    <property type="nucleotide sequence ID" value="NZ_QMIG01000009.1"/>
</dbReference>
<reference evidence="2 3" key="1">
    <citation type="submission" date="2018-06" db="EMBL/GenBank/DDBJ databases">
        <title>Phytoactinopolyspora halophila sp. nov., a novel halophilic actinomycete isolated from a saline soil in China.</title>
        <authorList>
            <person name="Tang S.-K."/>
        </authorList>
    </citation>
    <scope>NUCLEOTIDE SEQUENCE [LARGE SCALE GENOMIC DNA]</scope>
    <source>
        <strain evidence="2 3">YIM 96934</strain>
    </source>
</reference>
<dbReference type="InterPro" id="IPR050266">
    <property type="entry name" value="AB_hydrolase_sf"/>
</dbReference>
<protein>
    <recommendedName>
        <fullName evidence="1">AB hydrolase-1 domain-containing protein</fullName>
    </recommendedName>
</protein>
<dbReference type="Gene3D" id="3.40.50.1820">
    <property type="entry name" value="alpha/beta hydrolase"/>
    <property type="match status" value="2"/>
</dbReference>
<accession>A0A329QPA6</accession>
<dbReference type="PANTHER" id="PTHR43798">
    <property type="entry name" value="MONOACYLGLYCEROL LIPASE"/>
    <property type="match status" value="1"/>
</dbReference>
<sequence length="181" mass="19473">MQITFAQAGEGPPLVLLRGTTSDSRAWQPQLEGLSDEFTVVAWDGPRLNGSSRSESLRPSACVDYLAGFIRTLGLGRPHVLGLASGTALALELYRRYPDVPQSLVLAEAELPAGLPAIDIPTLLLYGDRNGRTPLDTARNLHARIPVSQLAVLPGLGKNGHVKAPDVFNAEVRSFLRSVRN</sequence>
<dbReference type="InterPro" id="IPR000073">
    <property type="entry name" value="AB_hydrolase_1"/>
</dbReference>